<comment type="caution">
    <text evidence="2">The sequence shown here is derived from an EMBL/GenBank/DDBJ whole genome shotgun (WGS) entry which is preliminary data.</text>
</comment>
<dbReference type="PANTHER" id="PTHR10632">
    <property type="entry name" value="SULFIDE:QUINONE OXIDOREDUCTASE"/>
    <property type="match status" value="1"/>
</dbReference>
<proteinExistence type="predicted"/>
<dbReference type="AlphaFoldDB" id="A0A7Y9KT19"/>
<evidence type="ECO:0000313" key="2">
    <source>
        <dbReference type="EMBL" id="NYE38144.1"/>
    </source>
</evidence>
<dbReference type="RefSeq" id="WP_179620760.1">
    <property type="nucleotide sequence ID" value="NZ_JACCBW010000003.1"/>
</dbReference>
<dbReference type="Pfam" id="PF07992">
    <property type="entry name" value="Pyr_redox_2"/>
    <property type="match status" value="1"/>
</dbReference>
<organism evidence="2 3">
    <name type="scientific">Nocardioides cavernae</name>
    <dbReference type="NCBI Taxonomy" id="1921566"/>
    <lineage>
        <taxon>Bacteria</taxon>
        <taxon>Bacillati</taxon>
        <taxon>Actinomycetota</taxon>
        <taxon>Actinomycetes</taxon>
        <taxon>Propionibacteriales</taxon>
        <taxon>Nocardioidaceae</taxon>
        <taxon>Nocardioides</taxon>
    </lineage>
</organism>
<dbReference type="Gene3D" id="3.50.50.60">
    <property type="entry name" value="FAD/NAD(P)-binding domain"/>
    <property type="match status" value="2"/>
</dbReference>
<dbReference type="PRINTS" id="PR00420">
    <property type="entry name" value="RNGMNOXGNASE"/>
</dbReference>
<reference evidence="2 3" key="1">
    <citation type="submission" date="2020-07" db="EMBL/GenBank/DDBJ databases">
        <authorList>
            <person name="Partida-Martinez L."/>
            <person name="Huntemann M."/>
            <person name="Clum A."/>
            <person name="Wang J."/>
            <person name="Palaniappan K."/>
            <person name="Ritter S."/>
            <person name="Chen I.-M."/>
            <person name="Stamatis D."/>
            <person name="Reddy T."/>
            <person name="O'Malley R."/>
            <person name="Daum C."/>
            <person name="Shapiro N."/>
            <person name="Ivanova N."/>
            <person name="Kyrpides N."/>
            <person name="Woyke T."/>
        </authorList>
    </citation>
    <scope>NUCLEOTIDE SEQUENCE [LARGE SCALE GENOMIC DNA]</scope>
    <source>
        <strain evidence="2 3">AT2.17</strain>
    </source>
</reference>
<dbReference type="InterPro" id="IPR023753">
    <property type="entry name" value="FAD/NAD-binding_dom"/>
</dbReference>
<evidence type="ECO:0000259" key="1">
    <source>
        <dbReference type="Pfam" id="PF07992"/>
    </source>
</evidence>
<dbReference type="SUPFAM" id="SSF51905">
    <property type="entry name" value="FAD/NAD(P)-binding domain"/>
    <property type="match status" value="2"/>
</dbReference>
<dbReference type="Proteomes" id="UP000549911">
    <property type="component" value="Unassembled WGS sequence"/>
</dbReference>
<keyword evidence="2" id="KW-0560">Oxidoreductase</keyword>
<accession>A0A7Y9KT19</accession>
<name>A0A7Y9KT19_9ACTN</name>
<sequence>MRHHDVLIVGGGNAGVSLAARLLRDGAPDVALVESETVHRYRPLLNYVGAGEAVMASLERAASDVVPDGCTWISDRVVSVDLEPTGEVPGPVVHTGGGPVSCRALVLCTGLEEDWDATPGLAEAYADGWAASTFTIDGVTRVWPALSGRTRGRVLFTVPPEPAPCAATALKPLFMACDHWRRAGVLDDIDVTVVLPRSTPVGDGGTDHILGAAFASYGVAVVRDARVTRVAPHQVRVRTPAGEVELDDVDFAHVVPHYRAPDWVVRSGLSDGSPAGLVDIDPETLRHRAHPAVWSIGDVAAVATPPSGGALRKQVEVLAHNLAAAAAGKDGRELRRYDGYTVMPITTGRHELMLLEVDRTGRRVPTVPFPDLVRPRHSTWLLDRYALPQTYFRRILRGKV</sequence>
<dbReference type="InterPro" id="IPR015904">
    <property type="entry name" value="Sulphide_quinone_reductase"/>
</dbReference>
<dbReference type="InterPro" id="IPR036188">
    <property type="entry name" value="FAD/NAD-bd_sf"/>
</dbReference>
<dbReference type="GO" id="GO:0070221">
    <property type="term" value="P:sulfide oxidation, using sulfide:quinone oxidoreductase"/>
    <property type="evidence" value="ECO:0007669"/>
    <property type="project" value="TreeGrafter"/>
</dbReference>
<dbReference type="GO" id="GO:0071949">
    <property type="term" value="F:FAD binding"/>
    <property type="evidence" value="ECO:0007669"/>
    <property type="project" value="TreeGrafter"/>
</dbReference>
<feature type="domain" description="FAD/NAD(P)-binding" evidence="1">
    <location>
        <begin position="4"/>
        <end position="121"/>
    </location>
</feature>
<evidence type="ECO:0000313" key="3">
    <source>
        <dbReference type="Proteomes" id="UP000549911"/>
    </source>
</evidence>
<dbReference type="GO" id="GO:0070224">
    <property type="term" value="F:sulfide:quinone oxidoreductase activity"/>
    <property type="evidence" value="ECO:0007669"/>
    <property type="project" value="TreeGrafter"/>
</dbReference>
<dbReference type="EC" id="1.8.5.-" evidence="2"/>
<gene>
    <name evidence="2" type="ORF">F4692_003289</name>
</gene>
<protein>
    <submittedName>
        <fullName evidence="2">Sulfide:quinone oxidoreductase</fullName>
        <ecNumber evidence="2">1.8.5.-</ecNumber>
    </submittedName>
</protein>
<keyword evidence="3" id="KW-1185">Reference proteome</keyword>
<reference evidence="2 3" key="2">
    <citation type="submission" date="2020-08" db="EMBL/GenBank/DDBJ databases">
        <title>The Agave Microbiome: Exploring the role of microbial communities in plant adaptations to desert environments.</title>
        <authorList>
            <person name="Partida-Martinez L.P."/>
        </authorList>
    </citation>
    <scope>NUCLEOTIDE SEQUENCE [LARGE SCALE GENOMIC DNA]</scope>
    <source>
        <strain evidence="2 3">AT2.17</strain>
    </source>
</reference>
<dbReference type="EMBL" id="JACCBW010000003">
    <property type="protein sequence ID" value="NYE38144.1"/>
    <property type="molecule type" value="Genomic_DNA"/>
</dbReference>
<dbReference type="PANTHER" id="PTHR10632:SF2">
    <property type="entry name" value="SULFIDE:QUINONE OXIDOREDUCTASE, MITOCHONDRIAL"/>
    <property type="match status" value="1"/>
</dbReference>